<dbReference type="PANTHER" id="PTHR12220:SF13">
    <property type="entry name" value="LARGE RIBOSOMAL SUBUNIT PROTEIN UL16M"/>
    <property type="match status" value="1"/>
</dbReference>
<sequence length="146" mass="16133">MLMPKRVKHRKVQRGRMKGTASRGNVVSNGEFGLQAAECGWITSNQIEAARIALTRAIKRGGKVWIKIFPDKPVTKKPAETRMGSGKGSPEYWVAVVKPGRVLFEVAGVSEELCREALRLAMHKLPVKCKIIAREQAETEGDVHEG</sequence>
<comment type="similarity">
    <text evidence="1 8 9">Belongs to the universal ribosomal protein uL16 family.</text>
</comment>
<dbReference type="GO" id="GO:0000049">
    <property type="term" value="F:tRNA binding"/>
    <property type="evidence" value="ECO:0007669"/>
    <property type="project" value="UniProtKB-KW"/>
</dbReference>
<dbReference type="SUPFAM" id="SSF54686">
    <property type="entry name" value="Ribosomal protein L16p/L10e"/>
    <property type="match status" value="1"/>
</dbReference>
<keyword evidence="2 8" id="KW-0820">tRNA-binding</keyword>
<dbReference type="Proteomes" id="UP000824089">
    <property type="component" value="Unassembled WGS sequence"/>
</dbReference>
<evidence type="ECO:0000256" key="1">
    <source>
        <dbReference type="ARBA" id="ARBA00008931"/>
    </source>
</evidence>
<dbReference type="PANTHER" id="PTHR12220">
    <property type="entry name" value="50S/60S RIBOSOMAL PROTEIN L16"/>
    <property type="match status" value="1"/>
</dbReference>
<dbReference type="InterPro" id="IPR047873">
    <property type="entry name" value="Ribosomal_uL16"/>
</dbReference>
<evidence type="ECO:0000256" key="4">
    <source>
        <dbReference type="ARBA" id="ARBA00022884"/>
    </source>
</evidence>
<evidence type="ECO:0000313" key="13">
    <source>
        <dbReference type="Proteomes" id="UP000824089"/>
    </source>
</evidence>
<evidence type="ECO:0000256" key="10">
    <source>
        <dbReference type="RuleBase" id="RU004414"/>
    </source>
</evidence>
<dbReference type="AlphaFoldDB" id="A0A9D1L9D6"/>
<proteinExistence type="inferred from homology"/>
<dbReference type="HAMAP" id="MF_01342">
    <property type="entry name" value="Ribosomal_uL16"/>
    <property type="match status" value="1"/>
</dbReference>
<evidence type="ECO:0000256" key="11">
    <source>
        <dbReference type="SAM" id="MobiDB-lite"/>
    </source>
</evidence>
<evidence type="ECO:0000313" key="12">
    <source>
        <dbReference type="EMBL" id="HIU29015.1"/>
    </source>
</evidence>
<dbReference type="GO" id="GO:0003735">
    <property type="term" value="F:structural constituent of ribosome"/>
    <property type="evidence" value="ECO:0007669"/>
    <property type="project" value="InterPro"/>
</dbReference>
<dbReference type="Gene3D" id="3.90.1170.10">
    <property type="entry name" value="Ribosomal protein L10e/L16"/>
    <property type="match status" value="1"/>
</dbReference>
<dbReference type="EMBL" id="DVMM01000035">
    <property type="protein sequence ID" value="HIU29015.1"/>
    <property type="molecule type" value="Genomic_DNA"/>
</dbReference>
<dbReference type="CDD" id="cd01433">
    <property type="entry name" value="Ribosomal_L16_L10e"/>
    <property type="match status" value="1"/>
</dbReference>
<dbReference type="PRINTS" id="PR00060">
    <property type="entry name" value="RIBOSOMALL16"/>
</dbReference>
<dbReference type="InterPro" id="IPR016180">
    <property type="entry name" value="Ribosomal_uL16_dom"/>
</dbReference>
<dbReference type="InterPro" id="IPR020798">
    <property type="entry name" value="Ribosomal_uL16_CS"/>
</dbReference>
<evidence type="ECO:0000256" key="8">
    <source>
        <dbReference type="HAMAP-Rule" id="MF_01342"/>
    </source>
</evidence>
<reference evidence="12" key="1">
    <citation type="submission" date="2020-10" db="EMBL/GenBank/DDBJ databases">
        <authorList>
            <person name="Gilroy R."/>
        </authorList>
    </citation>
    <scope>NUCLEOTIDE SEQUENCE</scope>
    <source>
        <strain evidence="12">CHK195-4489</strain>
    </source>
</reference>
<dbReference type="PROSITE" id="PS00586">
    <property type="entry name" value="RIBOSOMAL_L16_1"/>
    <property type="match status" value="1"/>
</dbReference>
<dbReference type="NCBIfam" id="TIGR01164">
    <property type="entry name" value="rplP_bact"/>
    <property type="match status" value="1"/>
</dbReference>
<evidence type="ECO:0000256" key="6">
    <source>
        <dbReference type="ARBA" id="ARBA00023274"/>
    </source>
</evidence>
<comment type="function">
    <text evidence="8 10">Binds 23S rRNA and is also seen to make contacts with the A and possibly P site tRNAs.</text>
</comment>
<evidence type="ECO:0000256" key="9">
    <source>
        <dbReference type="RuleBase" id="RU004413"/>
    </source>
</evidence>
<evidence type="ECO:0000256" key="3">
    <source>
        <dbReference type="ARBA" id="ARBA00022730"/>
    </source>
</evidence>
<protein>
    <recommendedName>
        <fullName evidence="7 8">Large ribosomal subunit protein uL16</fullName>
    </recommendedName>
</protein>
<keyword evidence="5 8" id="KW-0689">Ribosomal protein</keyword>
<keyword evidence="6 8" id="KW-0687">Ribonucleoprotein</keyword>
<dbReference type="GO" id="GO:0022625">
    <property type="term" value="C:cytosolic large ribosomal subunit"/>
    <property type="evidence" value="ECO:0007669"/>
    <property type="project" value="TreeGrafter"/>
</dbReference>
<dbReference type="GO" id="GO:0019843">
    <property type="term" value="F:rRNA binding"/>
    <property type="evidence" value="ECO:0007669"/>
    <property type="project" value="UniProtKB-UniRule"/>
</dbReference>
<dbReference type="InterPro" id="IPR036920">
    <property type="entry name" value="Ribosomal_uL16_sf"/>
</dbReference>
<reference evidence="12" key="2">
    <citation type="journal article" date="2021" name="PeerJ">
        <title>Extensive microbial diversity within the chicken gut microbiome revealed by metagenomics and culture.</title>
        <authorList>
            <person name="Gilroy R."/>
            <person name="Ravi A."/>
            <person name="Getino M."/>
            <person name="Pursley I."/>
            <person name="Horton D.L."/>
            <person name="Alikhan N.F."/>
            <person name="Baker D."/>
            <person name="Gharbi K."/>
            <person name="Hall N."/>
            <person name="Watson M."/>
            <person name="Adriaenssens E.M."/>
            <person name="Foster-Nyarko E."/>
            <person name="Jarju S."/>
            <person name="Secka A."/>
            <person name="Antonio M."/>
            <person name="Oren A."/>
            <person name="Chaudhuri R.R."/>
            <person name="La Ragione R."/>
            <person name="Hildebrand F."/>
            <person name="Pallen M.J."/>
        </authorList>
    </citation>
    <scope>NUCLEOTIDE SEQUENCE</scope>
    <source>
        <strain evidence="12">CHK195-4489</strain>
    </source>
</reference>
<gene>
    <name evidence="8 12" type="primary">rplP</name>
    <name evidence="12" type="ORF">IAD50_01825</name>
</gene>
<name>A0A9D1L9D6_9CLOT</name>
<keyword evidence="3 8" id="KW-0699">rRNA-binding</keyword>
<comment type="subunit">
    <text evidence="8 10">Part of the 50S ribosomal subunit.</text>
</comment>
<dbReference type="Pfam" id="PF00252">
    <property type="entry name" value="Ribosomal_L16"/>
    <property type="match status" value="1"/>
</dbReference>
<feature type="compositionally biased region" description="Basic residues" evidence="11">
    <location>
        <begin position="1"/>
        <end position="17"/>
    </location>
</feature>
<dbReference type="PROSITE" id="PS00701">
    <property type="entry name" value="RIBOSOMAL_L16_2"/>
    <property type="match status" value="1"/>
</dbReference>
<evidence type="ECO:0000256" key="5">
    <source>
        <dbReference type="ARBA" id="ARBA00022980"/>
    </source>
</evidence>
<dbReference type="GO" id="GO:0006412">
    <property type="term" value="P:translation"/>
    <property type="evidence" value="ECO:0007669"/>
    <property type="project" value="UniProtKB-UniRule"/>
</dbReference>
<dbReference type="InterPro" id="IPR000114">
    <property type="entry name" value="Ribosomal_uL16_bact-type"/>
</dbReference>
<evidence type="ECO:0000256" key="2">
    <source>
        <dbReference type="ARBA" id="ARBA00022555"/>
    </source>
</evidence>
<accession>A0A9D1L9D6</accession>
<feature type="region of interest" description="Disordered" evidence="11">
    <location>
        <begin position="1"/>
        <end position="22"/>
    </location>
</feature>
<dbReference type="FunFam" id="3.90.1170.10:FF:000001">
    <property type="entry name" value="50S ribosomal protein L16"/>
    <property type="match status" value="1"/>
</dbReference>
<organism evidence="12 13">
    <name type="scientific">Candidatus Egerieisoma faecipullorum</name>
    <dbReference type="NCBI Taxonomy" id="2840963"/>
    <lineage>
        <taxon>Bacteria</taxon>
        <taxon>Bacillati</taxon>
        <taxon>Bacillota</taxon>
        <taxon>Clostridia</taxon>
        <taxon>Eubacteriales</taxon>
        <taxon>Clostridiaceae</taxon>
        <taxon>Clostridiaceae incertae sedis</taxon>
        <taxon>Candidatus Egerieisoma</taxon>
    </lineage>
</organism>
<evidence type="ECO:0000256" key="7">
    <source>
        <dbReference type="ARBA" id="ARBA00035198"/>
    </source>
</evidence>
<comment type="caution">
    <text evidence="12">The sequence shown here is derived from an EMBL/GenBank/DDBJ whole genome shotgun (WGS) entry which is preliminary data.</text>
</comment>
<keyword evidence="4 8" id="KW-0694">RNA-binding</keyword>